<dbReference type="RefSeq" id="WP_133869462.1">
    <property type="nucleotide sequence ID" value="NZ_SOAU01000001.1"/>
</dbReference>
<dbReference type="AlphaFoldDB" id="A0A4R7I0U4"/>
<dbReference type="InterPro" id="IPR018392">
    <property type="entry name" value="LysM"/>
</dbReference>
<dbReference type="CDD" id="cd00118">
    <property type="entry name" value="LysM"/>
    <property type="match status" value="1"/>
</dbReference>
<proteinExistence type="predicted"/>
<accession>A0A4R7I0U4</accession>
<name>A0A4R7I0U4_9ACTN</name>
<evidence type="ECO:0000313" key="3">
    <source>
        <dbReference type="Proteomes" id="UP000294558"/>
    </source>
</evidence>
<organism evidence="2 3">
    <name type="scientific">Ilumatobacter fluminis</name>
    <dbReference type="NCBI Taxonomy" id="467091"/>
    <lineage>
        <taxon>Bacteria</taxon>
        <taxon>Bacillati</taxon>
        <taxon>Actinomycetota</taxon>
        <taxon>Acidimicrobiia</taxon>
        <taxon>Acidimicrobiales</taxon>
        <taxon>Ilumatobacteraceae</taxon>
        <taxon>Ilumatobacter</taxon>
    </lineage>
</organism>
<feature type="compositionally biased region" description="Polar residues" evidence="1">
    <location>
        <begin position="1"/>
        <end position="13"/>
    </location>
</feature>
<dbReference type="InterPro" id="IPR036779">
    <property type="entry name" value="LysM_dom_sf"/>
</dbReference>
<dbReference type="EMBL" id="SOAU01000001">
    <property type="protein sequence ID" value="TDT17157.1"/>
    <property type="molecule type" value="Genomic_DNA"/>
</dbReference>
<protein>
    <recommendedName>
        <fullName evidence="4">LysM domain-containing protein</fullName>
    </recommendedName>
</protein>
<dbReference type="OrthoDB" id="5084290at2"/>
<evidence type="ECO:0000256" key="1">
    <source>
        <dbReference type="SAM" id="MobiDB-lite"/>
    </source>
</evidence>
<sequence length="136" mass="14134">MSATISLQHTTRAPQRGRTHGGDSSTVPAVERRPARRRVSEATYRRRRAVVGTALAAFVAVGAVTTYDVLAGSGGVPASAAVSQPARSSVVAQPGASLWTIAQEHRGEISLVKYVDKLVALNGGATIHVGQIVVLP</sequence>
<evidence type="ECO:0008006" key="4">
    <source>
        <dbReference type="Google" id="ProtNLM"/>
    </source>
</evidence>
<comment type="caution">
    <text evidence="2">The sequence shown here is derived from an EMBL/GenBank/DDBJ whole genome shotgun (WGS) entry which is preliminary data.</text>
</comment>
<feature type="compositionally biased region" description="Basic and acidic residues" evidence="1">
    <location>
        <begin position="30"/>
        <end position="40"/>
    </location>
</feature>
<feature type="region of interest" description="Disordered" evidence="1">
    <location>
        <begin position="1"/>
        <end position="40"/>
    </location>
</feature>
<evidence type="ECO:0000313" key="2">
    <source>
        <dbReference type="EMBL" id="TDT17157.1"/>
    </source>
</evidence>
<dbReference type="Gene3D" id="3.10.350.10">
    <property type="entry name" value="LysM domain"/>
    <property type="match status" value="1"/>
</dbReference>
<reference evidence="2 3" key="1">
    <citation type="submission" date="2019-03" db="EMBL/GenBank/DDBJ databases">
        <title>Sequencing the genomes of 1000 actinobacteria strains.</title>
        <authorList>
            <person name="Klenk H.-P."/>
        </authorList>
    </citation>
    <scope>NUCLEOTIDE SEQUENCE [LARGE SCALE GENOMIC DNA]</scope>
    <source>
        <strain evidence="2 3">DSM 18936</strain>
    </source>
</reference>
<keyword evidence="3" id="KW-1185">Reference proteome</keyword>
<dbReference type="Proteomes" id="UP000294558">
    <property type="component" value="Unassembled WGS sequence"/>
</dbReference>
<gene>
    <name evidence="2" type="ORF">BDK89_2762</name>
</gene>